<dbReference type="InterPro" id="IPR016181">
    <property type="entry name" value="Acyl_CoA_acyltransferase"/>
</dbReference>
<dbReference type="Proteomes" id="UP000219215">
    <property type="component" value="Chromosome DPRO"/>
</dbReference>
<evidence type="ECO:0000313" key="5">
    <source>
        <dbReference type="Proteomes" id="UP000219215"/>
    </source>
</evidence>
<reference evidence="5" key="1">
    <citation type="submission" date="2017-09" db="EMBL/GenBank/DDBJ databases">
        <authorList>
            <person name="Regsiter A."/>
            <person name="William W."/>
        </authorList>
    </citation>
    <scope>NUCLEOTIDE SEQUENCE [LARGE SCALE GENOMIC DNA]</scope>
    <source>
        <strain evidence="5">500-1</strain>
    </source>
</reference>
<dbReference type="EMBL" id="LT907975">
    <property type="protein sequence ID" value="SOB60034.1"/>
    <property type="molecule type" value="Genomic_DNA"/>
</dbReference>
<feature type="domain" description="N-acetyltransferase" evidence="3">
    <location>
        <begin position="11"/>
        <end position="145"/>
    </location>
</feature>
<dbReference type="SUPFAM" id="SSF55729">
    <property type="entry name" value="Acyl-CoA N-acyltransferases (Nat)"/>
    <property type="match status" value="1"/>
</dbReference>
<dbReference type="CDD" id="cd04301">
    <property type="entry name" value="NAT_SF"/>
    <property type="match status" value="1"/>
</dbReference>
<dbReference type="Gene3D" id="3.40.630.30">
    <property type="match status" value="1"/>
</dbReference>
<protein>
    <submittedName>
        <fullName evidence="4">GCN5-related N-acetyltransferase</fullName>
    </submittedName>
</protein>
<dbReference type="InterPro" id="IPR000182">
    <property type="entry name" value="GNAT_dom"/>
</dbReference>
<organism evidence="4 5">
    <name type="scientific">Pseudodesulfovibrio profundus</name>
    <dbReference type="NCBI Taxonomy" id="57320"/>
    <lineage>
        <taxon>Bacteria</taxon>
        <taxon>Pseudomonadati</taxon>
        <taxon>Thermodesulfobacteriota</taxon>
        <taxon>Desulfovibrionia</taxon>
        <taxon>Desulfovibrionales</taxon>
        <taxon>Desulfovibrionaceae</taxon>
    </lineage>
</organism>
<keyword evidence="1 4" id="KW-0808">Transferase</keyword>
<evidence type="ECO:0000259" key="3">
    <source>
        <dbReference type="PROSITE" id="PS51186"/>
    </source>
</evidence>
<gene>
    <name evidence="4" type="ORF">DPRO_3122</name>
</gene>
<dbReference type="PROSITE" id="PS51186">
    <property type="entry name" value="GNAT"/>
    <property type="match status" value="1"/>
</dbReference>
<dbReference type="PANTHER" id="PTHR43626">
    <property type="entry name" value="ACYL-COA N-ACYLTRANSFERASE"/>
    <property type="match status" value="1"/>
</dbReference>
<dbReference type="KEGG" id="pprf:DPRO_3122"/>
<dbReference type="GO" id="GO:0005737">
    <property type="term" value="C:cytoplasm"/>
    <property type="evidence" value="ECO:0007669"/>
    <property type="project" value="TreeGrafter"/>
</dbReference>
<evidence type="ECO:0000256" key="2">
    <source>
        <dbReference type="ARBA" id="ARBA00023315"/>
    </source>
</evidence>
<evidence type="ECO:0000313" key="4">
    <source>
        <dbReference type="EMBL" id="SOB60034.1"/>
    </source>
</evidence>
<dbReference type="RefSeq" id="WP_232005618.1">
    <property type="nucleotide sequence ID" value="NZ_LT907975.1"/>
</dbReference>
<dbReference type="GO" id="GO:0008080">
    <property type="term" value="F:N-acetyltransferase activity"/>
    <property type="evidence" value="ECO:0007669"/>
    <property type="project" value="InterPro"/>
</dbReference>
<dbReference type="Pfam" id="PF13673">
    <property type="entry name" value="Acetyltransf_10"/>
    <property type="match status" value="1"/>
</dbReference>
<proteinExistence type="predicted"/>
<dbReference type="PANTHER" id="PTHR43626:SF4">
    <property type="entry name" value="GCN5-RELATED N-ACETYLTRANSFERASE 2, CHLOROPLASTIC"/>
    <property type="match status" value="1"/>
</dbReference>
<accession>A0A2C8FDR6</accession>
<name>A0A2C8FDR6_9BACT</name>
<dbReference type="InterPro" id="IPR045039">
    <property type="entry name" value="NSI-like"/>
</dbReference>
<keyword evidence="5" id="KW-1185">Reference proteome</keyword>
<keyword evidence="2" id="KW-0012">Acyltransferase</keyword>
<evidence type="ECO:0000256" key="1">
    <source>
        <dbReference type="ARBA" id="ARBA00022679"/>
    </source>
</evidence>
<sequence>MGSGIGLEYQLTFSTTGVDWQTAASIFEKTELGVREAARLEQAFESSTLVCFAWNGEKLIGMGRALSDGVYQSVIYDLCILPEYQDNGLGRTVMQEILARLKTPSVILWSVPGKEGFYTKLGFHTMRTAMARFEHPEVSAQKGYIKL</sequence>
<dbReference type="AlphaFoldDB" id="A0A2C8FDR6"/>